<keyword evidence="10" id="KW-1185">Reference proteome</keyword>
<dbReference type="Gene3D" id="1.10.540.10">
    <property type="entry name" value="Acyl-CoA dehydrogenase/oxidase, N-terminal domain"/>
    <property type="match status" value="1"/>
</dbReference>
<accession>A0A8J9YGM3</accession>
<dbReference type="OrthoDB" id="354at2759"/>
<dbReference type="SUPFAM" id="SSF56645">
    <property type="entry name" value="Acyl-CoA dehydrogenase NM domain-like"/>
    <property type="match status" value="1"/>
</dbReference>
<dbReference type="InterPro" id="IPR037069">
    <property type="entry name" value="AcylCoA_DH/ox_N_sf"/>
</dbReference>
<keyword evidence="3" id="KW-0285">Flavoprotein</keyword>
<reference evidence="9" key="1">
    <citation type="submission" date="2021-12" db="EMBL/GenBank/DDBJ databases">
        <authorList>
            <person name="Martin H S."/>
        </authorList>
    </citation>
    <scope>NUCLEOTIDE SEQUENCE</scope>
</reference>
<dbReference type="SUPFAM" id="SSF47203">
    <property type="entry name" value="Acyl-CoA dehydrogenase C-terminal domain-like"/>
    <property type="match status" value="1"/>
</dbReference>
<sequence>MNIARKVCPLIPHQNARKNIYRKFRFSAVHCDSSAKSQPQVQEEKFDFEDLKVLERVERRKAKIPPFMKNVFVSIFNRDLLAYPEILNKEESTALDTRIAALDKVFSDKTKTQEDRRNALVRTGMYSAPVNLTNGGLAMNYTESLRYLDIISSDLQLGQEISDHWVGLNVLKAGLNTDVYEKLISDVTSGEQTINMCIQERICERLLQADFGTVAEMDGRGVWHITGEKICTNRTGYLVVLCLVESTRFKAFLVHPGAEGISNTKNFITFKSTPATPLEDTAEETISSTLSLSRLYTATLCRNSLLKSMNTCIDYIRPRFFAGKPLSNVSTIRANIGDTLLKLYASESTEYFTAGLLDGYMEPDAELEVAMCRNFIAQHAQDQLLKLLAIPGIEKQDECLQLLEDMRLLTLRGESVESVNLYIAQNGLHYAGQTMASEIKQMRNPLFNPSFILKKMILNRHQEKDDPKLDLYLSEDLHPTMKMSAEHLEYCVLRMRYTCETLMSRHGTEVMQAYTELSRLAEAASEILAMTAVLARASRAYCIGLRNGELEMKLSACFVEKSKERVRKLLLEVNDGEYMNFDHFRIEFGKKLLDSKSEILEKPTSRVFW</sequence>
<dbReference type="AlphaFoldDB" id="A0A8J9YGM3"/>
<proteinExistence type="predicted"/>
<evidence type="ECO:0000256" key="3">
    <source>
        <dbReference type="ARBA" id="ARBA00022630"/>
    </source>
</evidence>
<dbReference type="GO" id="GO:0050660">
    <property type="term" value="F:flavin adenine dinucleotide binding"/>
    <property type="evidence" value="ECO:0007669"/>
    <property type="project" value="InterPro"/>
</dbReference>
<protein>
    <recommendedName>
        <fullName evidence="8">ACAD9/ACADV-like C-terminal domain-containing protein</fullName>
    </recommendedName>
</protein>
<keyword evidence="4" id="KW-0274">FAD</keyword>
<dbReference type="GO" id="GO:0005739">
    <property type="term" value="C:mitochondrion"/>
    <property type="evidence" value="ECO:0007669"/>
    <property type="project" value="UniProtKB-SubCell"/>
</dbReference>
<dbReference type="PANTHER" id="PTHR43884:SF9">
    <property type="entry name" value="COMPLEX I ASSEMBLY FACTOR ACAD9, MITOCHONDRIAL"/>
    <property type="match status" value="1"/>
</dbReference>
<dbReference type="InterPro" id="IPR009100">
    <property type="entry name" value="AcylCoA_DH/oxidase_NM_dom_sf"/>
</dbReference>
<dbReference type="Gene3D" id="1.20.140.10">
    <property type="entry name" value="Butyryl-CoA Dehydrogenase, subunit A, domain 3"/>
    <property type="match status" value="2"/>
</dbReference>
<keyword evidence="6" id="KW-0560">Oxidoreductase</keyword>
<keyword evidence="5" id="KW-0809">Transit peptide</keyword>
<dbReference type="PANTHER" id="PTHR43884">
    <property type="entry name" value="ACYL-COA DEHYDROGENASE"/>
    <property type="match status" value="1"/>
</dbReference>
<dbReference type="InterPro" id="IPR046373">
    <property type="entry name" value="Acyl-CoA_Oxase/DH_mid-dom_sf"/>
</dbReference>
<evidence type="ECO:0000256" key="2">
    <source>
        <dbReference type="ARBA" id="ARBA00004173"/>
    </source>
</evidence>
<keyword evidence="7" id="KW-0496">Mitochondrion</keyword>
<gene>
    <name evidence="9" type="ORF">BINO364_LOCUS15140</name>
</gene>
<dbReference type="Pfam" id="PF21343">
    <property type="entry name" value="ACAD9-ACADV_C"/>
    <property type="match status" value="1"/>
</dbReference>
<evidence type="ECO:0000256" key="5">
    <source>
        <dbReference type="ARBA" id="ARBA00022946"/>
    </source>
</evidence>
<dbReference type="Proteomes" id="UP000838878">
    <property type="component" value="Chromosome 8"/>
</dbReference>
<dbReference type="GO" id="GO:0003995">
    <property type="term" value="F:acyl-CoA dehydrogenase activity"/>
    <property type="evidence" value="ECO:0007669"/>
    <property type="project" value="TreeGrafter"/>
</dbReference>
<evidence type="ECO:0000256" key="4">
    <source>
        <dbReference type="ARBA" id="ARBA00022827"/>
    </source>
</evidence>
<dbReference type="InterPro" id="IPR049448">
    <property type="entry name" value="ACAD9/ACADV-like_C"/>
</dbReference>
<evidence type="ECO:0000256" key="7">
    <source>
        <dbReference type="ARBA" id="ARBA00023128"/>
    </source>
</evidence>
<evidence type="ECO:0000256" key="1">
    <source>
        <dbReference type="ARBA" id="ARBA00001974"/>
    </source>
</evidence>
<organism evidence="9 10">
    <name type="scientific">Brenthis ino</name>
    <name type="common">lesser marbled fritillary</name>
    <dbReference type="NCBI Taxonomy" id="405034"/>
    <lineage>
        <taxon>Eukaryota</taxon>
        <taxon>Metazoa</taxon>
        <taxon>Ecdysozoa</taxon>
        <taxon>Arthropoda</taxon>
        <taxon>Hexapoda</taxon>
        <taxon>Insecta</taxon>
        <taxon>Pterygota</taxon>
        <taxon>Neoptera</taxon>
        <taxon>Endopterygota</taxon>
        <taxon>Lepidoptera</taxon>
        <taxon>Glossata</taxon>
        <taxon>Ditrysia</taxon>
        <taxon>Papilionoidea</taxon>
        <taxon>Nymphalidae</taxon>
        <taxon>Heliconiinae</taxon>
        <taxon>Argynnini</taxon>
        <taxon>Brenthis</taxon>
    </lineage>
</organism>
<feature type="non-terminal residue" evidence="9">
    <location>
        <position position="609"/>
    </location>
</feature>
<comment type="subcellular location">
    <subcellularLocation>
        <location evidence="2">Mitochondrion</location>
    </subcellularLocation>
</comment>
<feature type="domain" description="ACAD9/ACADV-like C-terminal" evidence="8">
    <location>
        <begin position="480"/>
        <end position="583"/>
    </location>
</feature>
<comment type="cofactor">
    <cofactor evidence="1">
        <name>FAD</name>
        <dbReference type="ChEBI" id="CHEBI:57692"/>
    </cofactor>
</comment>
<evidence type="ECO:0000256" key="6">
    <source>
        <dbReference type="ARBA" id="ARBA00023002"/>
    </source>
</evidence>
<evidence type="ECO:0000259" key="8">
    <source>
        <dbReference type="Pfam" id="PF21343"/>
    </source>
</evidence>
<evidence type="ECO:0000313" key="10">
    <source>
        <dbReference type="Proteomes" id="UP000838878"/>
    </source>
</evidence>
<dbReference type="Gene3D" id="2.40.110.10">
    <property type="entry name" value="Butyryl-CoA Dehydrogenase, subunit A, domain 2"/>
    <property type="match status" value="1"/>
</dbReference>
<name>A0A8J9YGM3_9NEOP</name>
<dbReference type="InterPro" id="IPR036250">
    <property type="entry name" value="AcylCo_DH-like_C"/>
</dbReference>
<evidence type="ECO:0000313" key="9">
    <source>
        <dbReference type="EMBL" id="CAH0730124.1"/>
    </source>
</evidence>
<dbReference type="EMBL" id="OV170228">
    <property type="protein sequence ID" value="CAH0730124.1"/>
    <property type="molecule type" value="Genomic_DNA"/>
</dbReference>